<evidence type="ECO:0000313" key="9">
    <source>
        <dbReference type="Proteomes" id="UP000664293"/>
    </source>
</evidence>
<dbReference type="Pfam" id="PF00771">
    <property type="entry name" value="FHIPEP"/>
    <property type="match status" value="1"/>
</dbReference>
<feature type="transmembrane region" description="Helical" evidence="7">
    <location>
        <begin position="121"/>
        <end position="140"/>
    </location>
</feature>
<dbReference type="EMBL" id="JAEKJR010000002">
    <property type="protein sequence ID" value="MBN8432163.1"/>
    <property type="molecule type" value="Genomic_DNA"/>
</dbReference>
<evidence type="ECO:0000313" key="8">
    <source>
        <dbReference type="EMBL" id="MBN8432163.1"/>
    </source>
</evidence>
<evidence type="ECO:0000256" key="4">
    <source>
        <dbReference type="ARBA" id="ARBA00022692"/>
    </source>
</evidence>
<comment type="subcellular location">
    <subcellularLocation>
        <location evidence="1">Cell membrane</location>
        <topology evidence="1">Multi-pass membrane protein</topology>
    </subcellularLocation>
</comment>
<evidence type="ECO:0000256" key="5">
    <source>
        <dbReference type="ARBA" id="ARBA00022989"/>
    </source>
</evidence>
<dbReference type="Gene3D" id="3.40.50.12790">
    <property type="entry name" value="FHIPEP family, domain 4"/>
    <property type="match status" value="1"/>
</dbReference>
<feature type="transmembrane region" description="Helical" evidence="7">
    <location>
        <begin position="208"/>
        <end position="230"/>
    </location>
</feature>
<feature type="transmembrane region" description="Helical" evidence="7">
    <location>
        <begin position="250"/>
        <end position="269"/>
    </location>
</feature>
<keyword evidence="3" id="KW-1003">Cell membrane</keyword>
<dbReference type="InterPro" id="IPR001712">
    <property type="entry name" value="T3SS_FHIPEP"/>
</dbReference>
<evidence type="ECO:0000256" key="6">
    <source>
        <dbReference type="ARBA" id="ARBA00023136"/>
    </source>
</evidence>
<gene>
    <name evidence="8" type="ORF">JF535_15025</name>
</gene>
<dbReference type="PIRSF" id="PIRSF005419">
    <property type="entry name" value="FlhA"/>
    <property type="match status" value="1"/>
</dbReference>
<proteinExistence type="inferred from homology"/>
<feature type="transmembrane region" description="Helical" evidence="7">
    <location>
        <begin position="21"/>
        <end position="41"/>
    </location>
</feature>
<dbReference type="PRINTS" id="PR00949">
    <property type="entry name" value="TYPE3IMAPROT"/>
</dbReference>
<dbReference type="InterPro" id="IPR042196">
    <property type="entry name" value="FHIPEP_4"/>
</dbReference>
<evidence type="ECO:0000256" key="2">
    <source>
        <dbReference type="ARBA" id="ARBA00008835"/>
    </source>
</evidence>
<feature type="transmembrane region" description="Helical" evidence="7">
    <location>
        <begin position="47"/>
        <end position="69"/>
    </location>
</feature>
<dbReference type="PANTHER" id="PTHR30161:SF1">
    <property type="entry name" value="FLAGELLAR BIOSYNTHESIS PROTEIN FLHA-RELATED"/>
    <property type="match status" value="1"/>
</dbReference>
<dbReference type="InterPro" id="IPR025505">
    <property type="entry name" value="FHIPEP_CS"/>
</dbReference>
<dbReference type="Gene3D" id="1.10.8.540">
    <property type="entry name" value="FHIPEP family, domain 3"/>
    <property type="match status" value="1"/>
</dbReference>
<keyword evidence="9" id="KW-1185">Reference proteome</keyword>
<comment type="similarity">
    <text evidence="2">Belongs to the FHIPEP (flagella/HR/invasion proteins export pore) family.</text>
</comment>
<feature type="transmembrane region" description="Helical" evidence="7">
    <location>
        <begin position="290"/>
        <end position="307"/>
    </location>
</feature>
<dbReference type="PROSITE" id="PS00994">
    <property type="entry name" value="FHIPEP"/>
    <property type="match status" value="1"/>
</dbReference>
<keyword evidence="4 7" id="KW-0812">Transmembrane</keyword>
<organism evidence="8 9">
    <name type="scientific">Microbulbifer salipaludis</name>
    <dbReference type="NCBI Taxonomy" id="187980"/>
    <lineage>
        <taxon>Bacteria</taxon>
        <taxon>Pseudomonadati</taxon>
        <taxon>Pseudomonadota</taxon>
        <taxon>Gammaproteobacteria</taxon>
        <taxon>Cellvibrionales</taxon>
        <taxon>Microbulbiferaceae</taxon>
        <taxon>Microbulbifer</taxon>
    </lineage>
</organism>
<dbReference type="InterPro" id="IPR042194">
    <property type="entry name" value="FHIPEP_1"/>
</dbReference>
<keyword evidence="5 7" id="KW-1133">Transmembrane helix</keyword>
<keyword evidence="6 7" id="KW-0472">Membrane</keyword>
<dbReference type="InterPro" id="IPR042193">
    <property type="entry name" value="FHIPEP_3"/>
</dbReference>
<evidence type="ECO:0000256" key="7">
    <source>
        <dbReference type="SAM" id="Phobius"/>
    </source>
</evidence>
<accession>A0ABS3EAF5</accession>
<dbReference type="RefSeq" id="WP_207003468.1">
    <property type="nucleotide sequence ID" value="NZ_JAEKJR010000002.1"/>
</dbReference>
<protein>
    <submittedName>
        <fullName evidence="8">FHIPEP family type III secretion protein</fullName>
    </submittedName>
</protein>
<name>A0ABS3EAF5_9GAMM</name>
<dbReference type="Proteomes" id="UP000664293">
    <property type="component" value="Unassembled WGS sequence"/>
</dbReference>
<evidence type="ECO:0000256" key="1">
    <source>
        <dbReference type="ARBA" id="ARBA00004651"/>
    </source>
</evidence>
<reference evidence="8 9" key="1">
    <citation type="submission" date="2020-12" db="EMBL/GenBank/DDBJ databases">
        <title>Oil enriched cultivation method for isolating marine PHA-producing bacteria.</title>
        <authorList>
            <person name="Zheng W."/>
            <person name="Yu S."/>
            <person name="Huang Y."/>
        </authorList>
    </citation>
    <scope>NUCLEOTIDE SEQUENCE [LARGE SCALE GENOMIC DNA]</scope>
    <source>
        <strain evidence="8 9">SN0-2</strain>
    </source>
</reference>
<comment type="caution">
    <text evidence="8">The sequence shown here is derived from an EMBL/GenBank/DDBJ whole genome shotgun (WGS) entry which is preliminary data.</text>
</comment>
<sequence length="692" mass="75784">MVLPTLKLPNQLKALKQHYQASYQDLALVVAMIGILMALFVPVPGFLLDFLIILNFSFALLMLLITFYSDKPIKFSTFPSLLLMATLFRLALNIAATRLILADAEAGKVIGAIGEYVVGGNYVIGLVVFLILVVVQYVVVTNGAQRVAEVAARFTLDSMPGKQMSIDADLNMGLIDEKTARKRRDDIEREANFYGAMDGSTKFVKGDAIAGIIIILIDIIGGLSIGLAQHGMTWGEALETFTLLTVGDGIVTQIPSLIIAVATGILITRAATDSRLGEEVVAQITANPKILSLIAIVLLLVCLLPGLPAWPPLLLALVFGAATWYSLSIKQEQEDTEEPNALVDDSEPESFADLLRMKPIEFQYGTEIAKYVETQRDHLNALYENLRRQIAQELGLLVPLVSYVPSKKLTGNAYSIAFHGSMVGSGTLYDGQKMAISPGGNLDALTGVDTREPAYKLPAKWIDAKQYDLAKREGCTLVNPDTLMITHLQQAINMKGEELLTRQTVEMMVDQIRGDLSGLLDELIPNKLQISELQSILKELLREGVSIRNFPRILEAIAEAVTTGNNRYDIVELVRARLGSQIVEKIASGREALEVISIAPDLENTLVASIRKDDRGGVLVPDPSILDRLMSSIVEASDAVISRGQEPVLVCCVRLRRPMFEFCRRMLPSLKVLSTAEIVSDIKINSNQMIRV</sequence>
<dbReference type="Gene3D" id="3.40.30.60">
    <property type="entry name" value="FHIPEP family, domain 1"/>
    <property type="match status" value="1"/>
</dbReference>
<dbReference type="PANTHER" id="PTHR30161">
    <property type="entry name" value="FLAGELLAR EXPORT PROTEIN, MEMBRANE FLHA SUBUNIT-RELATED"/>
    <property type="match status" value="1"/>
</dbReference>
<evidence type="ECO:0000256" key="3">
    <source>
        <dbReference type="ARBA" id="ARBA00022475"/>
    </source>
</evidence>
<feature type="transmembrane region" description="Helical" evidence="7">
    <location>
        <begin position="81"/>
        <end position="101"/>
    </location>
</feature>